<evidence type="ECO:0000313" key="2">
    <source>
        <dbReference type="Proteomes" id="UP000034022"/>
    </source>
</evidence>
<sequence length="86" mass="9916">MLKIKKQPKISLAITYFAVEDKSIKAEGTIKILDQEKECVGTFAVVSHNNRYVCVLPEEENLEITRLHKKSILNYVREHAKKNTET</sequence>
<dbReference type="Proteomes" id="UP000034022">
    <property type="component" value="Unassembled WGS sequence"/>
</dbReference>
<name>A0A0G0JPN5_9BACT</name>
<accession>A0A0G0JPN5</accession>
<proteinExistence type="predicted"/>
<dbReference type="AlphaFoldDB" id="A0A0G0JPN5"/>
<protein>
    <submittedName>
        <fullName evidence="1">Uncharacterized protein</fullName>
    </submittedName>
</protein>
<reference evidence="1 2" key="1">
    <citation type="journal article" date="2015" name="Nature">
        <title>rRNA introns, odd ribosomes, and small enigmatic genomes across a large radiation of phyla.</title>
        <authorList>
            <person name="Brown C.T."/>
            <person name="Hug L.A."/>
            <person name="Thomas B.C."/>
            <person name="Sharon I."/>
            <person name="Castelle C.J."/>
            <person name="Singh A."/>
            <person name="Wilkins M.J."/>
            <person name="Williams K.H."/>
            <person name="Banfield J.F."/>
        </authorList>
    </citation>
    <scope>NUCLEOTIDE SEQUENCE [LARGE SCALE GENOMIC DNA]</scope>
</reference>
<organism evidence="1 2">
    <name type="scientific">Candidatus Falkowbacteria bacterium GW2011_GWE1_38_31</name>
    <dbReference type="NCBI Taxonomy" id="1618638"/>
    <lineage>
        <taxon>Bacteria</taxon>
        <taxon>Candidatus Falkowiibacteriota</taxon>
    </lineage>
</organism>
<comment type="caution">
    <text evidence="1">The sequence shown here is derived from an EMBL/GenBank/DDBJ whole genome shotgun (WGS) entry which is preliminary data.</text>
</comment>
<evidence type="ECO:0000313" key="1">
    <source>
        <dbReference type="EMBL" id="KKQ69538.1"/>
    </source>
</evidence>
<dbReference type="EMBL" id="LBUU01000013">
    <property type="protein sequence ID" value="KKQ69538.1"/>
    <property type="molecule type" value="Genomic_DNA"/>
</dbReference>
<gene>
    <name evidence="1" type="ORF">US91_C0013G0006</name>
</gene>